<accession>A0ABW7GYB2</accession>
<gene>
    <name evidence="2" type="ORF">ACG01O_09125</name>
</gene>
<dbReference type="EMBL" id="JBIGIB010000002">
    <property type="protein sequence ID" value="MFG6466766.1"/>
    <property type="molecule type" value="Genomic_DNA"/>
</dbReference>
<evidence type="ECO:0000313" key="2">
    <source>
        <dbReference type="EMBL" id="MFG6466766.1"/>
    </source>
</evidence>
<organism evidence="2 3">
    <name type="scientific">Pelomonas baiyunensis</name>
    <dbReference type="NCBI Taxonomy" id="3299026"/>
    <lineage>
        <taxon>Bacteria</taxon>
        <taxon>Pseudomonadati</taxon>
        <taxon>Pseudomonadota</taxon>
        <taxon>Betaproteobacteria</taxon>
        <taxon>Burkholderiales</taxon>
        <taxon>Sphaerotilaceae</taxon>
        <taxon>Roseateles</taxon>
    </lineage>
</organism>
<proteinExistence type="predicted"/>
<name>A0ABW7GYB2_9BURK</name>
<dbReference type="RefSeq" id="WP_394383712.1">
    <property type="nucleotide sequence ID" value="NZ_JBIGIB010000002.1"/>
</dbReference>
<feature type="region of interest" description="Disordered" evidence="1">
    <location>
        <begin position="190"/>
        <end position="213"/>
    </location>
</feature>
<evidence type="ECO:0000256" key="1">
    <source>
        <dbReference type="SAM" id="MobiDB-lite"/>
    </source>
</evidence>
<evidence type="ECO:0000313" key="3">
    <source>
        <dbReference type="Proteomes" id="UP001606303"/>
    </source>
</evidence>
<sequence length="213" mass="23872">MHKKTRGKTAYLYRSSWVPKGANNNTHGYSQQTFVGSLPVHACTLPDELASRLTELERAYVETTICRPAREAAERARRDAEQREAEPLWRLAEAARFASEAAERSQRRRVHRQRVQEVTEALAKVQVLDPIDTKVPEKRADPLQEALNAVRAAATAVRGGAYGRAPENGVRSTRPYRLWSEIYEAVCGTDGGPTNGSLMRALQDRGFAKSRQR</sequence>
<comment type="caution">
    <text evidence="2">The sequence shown here is derived from an EMBL/GenBank/DDBJ whole genome shotgun (WGS) entry which is preliminary data.</text>
</comment>
<dbReference type="Proteomes" id="UP001606303">
    <property type="component" value="Unassembled WGS sequence"/>
</dbReference>
<protein>
    <submittedName>
        <fullName evidence="2">Uncharacterized protein</fullName>
    </submittedName>
</protein>
<keyword evidence="3" id="KW-1185">Reference proteome</keyword>
<reference evidence="2 3" key="1">
    <citation type="submission" date="2024-08" db="EMBL/GenBank/DDBJ databases">
        <authorList>
            <person name="Lu H."/>
        </authorList>
    </citation>
    <scope>NUCLEOTIDE SEQUENCE [LARGE SCALE GENOMIC DNA]</scope>
    <source>
        <strain evidence="2 3">BYS87W</strain>
    </source>
</reference>